<sequence length="148" mass="16854">MIAIHFSYYAKDDICKTAMEDALICVYGESLGKHKRPQIRNVISNKMRELGRLLLSMRSLTNIQKLFDALKPDMFDSFISATKIISGYCMETRSFQASSLALHMGTTLKQVCGVATKFVTKKNNVFLCDNQTQALKDIKRLRNLFECN</sequence>
<comment type="caution">
    <text evidence="1">The sequence shown here is derived from an EMBL/GenBank/DDBJ whole genome shotgun (WGS) entry which is preliminary data.</text>
</comment>
<name>A0AAV8WSQ1_9CUCU</name>
<evidence type="ECO:0000313" key="2">
    <source>
        <dbReference type="Proteomes" id="UP001162156"/>
    </source>
</evidence>
<dbReference type="PANTHER" id="PTHR33480:SF1">
    <property type="entry name" value="TYR RECOMBINASE DOMAIN-CONTAINING PROTEIN"/>
    <property type="match status" value="1"/>
</dbReference>
<organism evidence="1 2">
    <name type="scientific">Rhamnusium bicolor</name>
    <dbReference type="NCBI Taxonomy" id="1586634"/>
    <lineage>
        <taxon>Eukaryota</taxon>
        <taxon>Metazoa</taxon>
        <taxon>Ecdysozoa</taxon>
        <taxon>Arthropoda</taxon>
        <taxon>Hexapoda</taxon>
        <taxon>Insecta</taxon>
        <taxon>Pterygota</taxon>
        <taxon>Neoptera</taxon>
        <taxon>Endopterygota</taxon>
        <taxon>Coleoptera</taxon>
        <taxon>Polyphaga</taxon>
        <taxon>Cucujiformia</taxon>
        <taxon>Chrysomeloidea</taxon>
        <taxon>Cerambycidae</taxon>
        <taxon>Lepturinae</taxon>
        <taxon>Rhagiini</taxon>
        <taxon>Rhamnusium</taxon>
    </lineage>
</organism>
<keyword evidence="2" id="KW-1185">Reference proteome</keyword>
<dbReference type="Proteomes" id="UP001162156">
    <property type="component" value="Unassembled WGS sequence"/>
</dbReference>
<accession>A0AAV8WSQ1</accession>
<dbReference type="AlphaFoldDB" id="A0AAV8WSQ1"/>
<evidence type="ECO:0000313" key="1">
    <source>
        <dbReference type="EMBL" id="KAJ8929597.1"/>
    </source>
</evidence>
<proteinExistence type="predicted"/>
<gene>
    <name evidence="1" type="ORF">NQ314_017704</name>
</gene>
<dbReference type="PANTHER" id="PTHR33480">
    <property type="entry name" value="SET DOMAIN-CONTAINING PROTEIN-RELATED"/>
    <property type="match status" value="1"/>
</dbReference>
<reference evidence="1" key="1">
    <citation type="journal article" date="2023" name="Insect Mol. Biol.">
        <title>Genome sequencing provides insights into the evolution of gene families encoding plant cell wall-degrading enzymes in longhorned beetles.</title>
        <authorList>
            <person name="Shin N.R."/>
            <person name="Okamura Y."/>
            <person name="Kirsch R."/>
            <person name="Pauchet Y."/>
        </authorList>
    </citation>
    <scope>NUCLEOTIDE SEQUENCE</scope>
    <source>
        <strain evidence="1">RBIC_L_NR</strain>
    </source>
</reference>
<protein>
    <submittedName>
        <fullName evidence="1">Uncharacterized protein</fullName>
    </submittedName>
</protein>
<dbReference type="EMBL" id="JANEYF010004952">
    <property type="protein sequence ID" value="KAJ8929597.1"/>
    <property type="molecule type" value="Genomic_DNA"/>
</dbReference>